<feature type="transmembrane region" description="Helical" evidence="6">
    <location>
        <begin position="248"/>
        <end position="269"/>
    </location>
</feature>
<dbReference type="PIRSF" id="PIRSF006060">
    <property type="entry name" value="AA_transporter"/>
    <property type="match status" value="1"/>
</dbReference>
<evidence type="ECO:0000256" key="1">
    <source>
        <dbReference type="ARBA" id="ARBA00004141"/>
    </source>
</evidence>
<evidence type="ECO:0000256" key="3">
    <source>
        <dbReference type="ARBA" id="ARBA00022692"/>
    </source>
</evidence>
<dbReference type="RefSeq" id="WP_254166165.1">
    <property type="nucleotide sequence ID" value="NZ_JANAFB010000014.1"/>
</dbReference>
<keyword evidence="5 6" id="KW-0472">Membrane</keyword>
<feature type="transmembrane region" description="Helical" evidence="6">
    <location>
        <begin position="187"/>
        <end position="204"/>
    </location>
</feature>
<evidence type="ECO:0000313" key="7">
    <source>
        <dbReference type="EMBL" id="MCP3425800.1"/>
    </source>
</evidence>
<dbReference type="EMBL" id="JANAFB010000014">
    <property type="protein sequence ID" value="MCP3425800.1"/>
    <property type="molecule type" value="Genomic_DNA"/>
</dbReference>
<feature type="transmembrane region" description="Helical" evidence="6">
    <location>
        <begin position="155"/>
        <end position="175"/>
    </location>
</feature>
<evidence type="ECO:0000256" key="2">
    <source>
        <dbReference type="ARBA" id="ARBA00022448"/>
    </source>
</evidence>
<evidence type="ECO:0000256" key="5">
    <source>
        <dbReference type="ARBA" id="ARBA00023136"/>
    </source>
</evidence>
<feature type="transmembrane region" description="Helical" evidence="6">
    <location>
        <begin position="321"/>
        <end position="352"/>
    </location>
</feature>
<dbReference type="GO" id="GO:0016020">
    <property type="term" value="C:membrane"/>
    <property type="evidence" value="ECO:0007669"/>
    <property type="project" value="UniProtKB-SubCell"/>
</dbReference>
<feature type="transmembrane region" description="Helical" evidence="6">
    <location>
        <begin position="105"/>
        <end position="126"/>
    </location>
</feature>
<evidence type="ECO:0000256" key="6">
    <source>
        <dbReference type="SAM" id="Phobius"/>
    </source>
</evidence>
<dbReference type="PANTHER" id="PTHR43243:SF4">
    <property type="entry name" value="CATIONIC AMINO ACID TRANSPORTER 4"/>
    <property type="match status" value="1"/>
</dbReference>
<reference evidence="7" key="1">
    <citation type="submission" date="2022-06" db="EMBL/GenBank/DDBJ databases">
        <title>Rothia sp. isolated from sandalwood seedling.</title>
        <authorList>
            <person name="Tuikhar N."/>
            <person name="Kirdat K."/>
            <person name="Thorat V."/>
            <person name="Swetha P."/>
            <person name="Padma S."/>
            <person name="Sundararaj R."/>
            <person name="Yadav A."/>
        </authorList>
    </citation>
    <scope>NUCLEOTIDE SEQUENCE</scope>
    <source>
        <strain evidence="7">AR01</strain>
    </source>
</reference>
<feature type="transmembrane region" description="Helical" evidence="6">
    <location>
        <begin position="438"/>
        <end position="457"/>
    </location>
</feature>
<feature type="transmembrane region" description="Helical" evidence="6">
    <location>
        <begin position="406"/>
        <end position="426"/>
    </location>
</feature>
<keyword evidence="4 6" id="KW-1133">Transmembrane helix</keyword>
<evidence type="ECO:0000256" key="4">
    <source>
        <dbReference type="ARBA" id="ARBA00022989"/>
    </source>
</evidence>
<dbReference type="AlphaFoldDB" id="A0A9X2KIA1"/>
<name>A0A9X2KIA1_9MICC</name>
<comment type="caution">
    <text evidence="7">The sequence shown here is derived from an EMBL/GenBank/DDBJ whole genome shotgun (WGS) entry which is preliminary data.</text>
</comment>
<sequence>MSLGLFRTKSIEQSIRDTESPEHSLKKNLGALDLIVFGVGVCIGAGIFVLTGTAAATNAGPAIALSFVIAGLACGLAALCYAELASTVPVAGSAYTYTFATMGELLAWIIGWDLILEFTVGAAALATSFSQYLNVVLAGTPLEIPTALATAEEGYLNLPAGLLVLGLTVVLVTGVKLSSRINQVVTALKLAVVLVVIVSGVFFIKVSNWVPFIPPAEGASGEQGSALHLPLVQTIFGIEPSVFGVGGVFAAAAMVFFAFIGFDIVATTAEETRNPQKNMPIGIFGSLAIVTILYVAVSLVITGMQNFRDIDPDDGAPLATAFVQAGLPFMGGLIAIGACIGLIVVCMILFLGQTRVGFAMARDHLLPAYLGKTHPKFGTPYRFTIIAGVFIAILAAFLPLSTLANLVNIGTLFAFVLVSIGVVVLRRKRPDVPRAFKVPFVPVLPVISALICVYLMMNLTLETWIRFVIWLALGIVVYFAYSRRHSRLNPANGTQEELHEGASGTPRA</sequence>
<dbReference type="Gene3D" id="1.20.1740.10">
    <property type="entry name" value="Amino acid/polyamine transporter I"/>
    <property type="match status" value="1"/>
</dbReference>
<feature type="transmembrane region" description="Helical" evidence="6">
    <location>
        <begin position="281"/>
        <end position="301"/>
    </location>
</feature>
<feature type="transmembrane region" description="Helical" evidence="6">
    <location>
        <begin position="34"/>
        <end position="56"/>
    </location>
</feature>
<dbReference type="Pfam" id="PF13520">
    <property type="entry name" value="AA_permease_2"/>
    <property type="match status" value="1"/>
</dbReference>
<protein>
    <submittedName>
        <fullName evidence="7">Amino acid permease</fullName>
    </submittedName>
</protein>
<proteinExistence type="predicted"/>
<feature type="transmembrane region" description="Helical" evidence="6">
    <location>
        <begin position="463"/>
        <end position="481"/>
    </location>
</feature>
<keyword evidence="8" id="KW-1185">Reference proteome</keyword>
<keyword evidence="2" id="KW-0813">Transport</keyword>
<dbReference type="Proteomes" id="UP001139502">
    <property type="component" value="Unassembled WGS sequence"/>
</dbReference>
<feature type="transmembrane region" description="Helical" evidence="6">
    <location>
        <begin position="381"/>
        <end position="400"/>
    </location>
</feature>
<accession>A0A9X2KIA1</accession>
<evidence type="ECO:0000313" key="8">
    <source>
        <dbReference type="Proteomes" id="UP001139502"/>
    </source>
</evidence>
<feature type="transmembrane region" description="Helical" evidence="6">
    <location>
        <begin position="62"/>
        <end position="84"/>
    </location>
</feature>
<comment type="subcellular location">
    <subcellularLocation>
        <location evidence="1">Membrane</location>
        <topology evidence="1">Multi-pass membrane protein</topology>
    </subcellularLocation>
</comment>
<organism evidence="7 8">
    <name type="scientific">Rothia santali</name>
    <dbReference type="NCBI Taxonomy" id="2949643"/>
    <lineage>
        <taxon>Bacteria</taxon>
        <taxon>Bacillati</taxon>
        <taxon>Actinomycetota</taxon>
        <taxon>Actinomycetes</taxon>
        <taxon>Micrococcales</taxon>
        <taxon>Micrococcaceae</taxon>
        <taxon>Rothia</taxon>
    </lineage>
</organism>
<gene>
    <name evidence="7" type="ORF">NBM05_07215</name>
</gene>
<dbReference type="InterPro" id="IPR002293">
    <property type="entry name" value="AA/rel_permease1"/>
</dbReference>
<dbReference type="GO" id="GO:0015171">
    <property type="term" value="F:amino acid transmembrane transporter activity"/>
    <property type="evidence" value="ECO:0007669"/>
    <property type="project" value="TreeGrafter"/>
</dbReference>
<keyword evidence="3 6" id="KW-0812">Transmembrane</keyword>
<dbReference type="PANTHER" id="PTHR43243">
    <property type="entry name" value="INNER MEMBRANE TRANSPORTER YGJI-RELATED"/>
    <property type="match status" value="1"/>
</dbReference>